<dbReference type="GeneID" id="39984680"/>
<dbReference type="InterPro" id="IPR000555">
    <property type="entry name" value="JAMM/MPN+_dom"/>
</dbReference>
<evidence type="ECO:0000256" key="1">
    <source>
        <dbReference type="SAM" id="MobiDB-lite"/>
    </source>
</evidence>
<dbReference type="STRING" id="67003.A0A1X0NYA8"/>
<dbReference type="Gene3D" id="3.40.140.10">
    <property type="entry name" value="Cytidine Deaminase, domain 2"/>
    <property type="match status" value="1"/>
</dbReference>
<evidence type="ECO:0000313" key="4">
    <source>
        <dbReference type="Proteomes" id="UP000192257"/>
    </source>
</evidence>
<evidence type="ECO:0000259" key="2">
    <source>
        <dbReference type="Pfam" id="PF01398"/>
    </source>
</evidence>
<dbReference type="EMBL" id="NBCO01000011">
    <property type="protein sequence ID" value="ORC89657.1"/>
    <property type="molecule type" value="Genomic_DNA"/>
</dbReference>
<accession>A0A1X0NYA8</accession>
<dbReference type="Proteomes" id="UP000192257">
    <property type="component" value="Unassembled WGS sequence"/>
</dbReference>
<dbReference type="Pfam" id="PF01398">
    <property type="entry name" value="JAB"/>
    <property type="match status" value="1"/>
</dbReference>
<keyword evidence="4" id="KW-1185">Reference proteome</keyword>
<proteinExistence type="predicted"/>
<dbReference type="AlphaFoldDB" id="A0A1X0NYA8"/>
<sequence>MDNQRVKTETEGKDKKMGTLVLPPFVASAIVEHAKRRCNSAGYLIGNRTGDQITVTDYIPCTHASTMEVRSRAYAEDLSERVQLKRYYTPGITLLGWYAAGVPMPDEEEAFDLWCQAPCVSFSRSRSNNQAVMLLARMPTASHISVQWEAHVTSSVWVGDALRFGRVQEVAVSIEAETPSMNVLLAEIISKALCGGGAPYPTSRITNLDRVALEADSAKRDPRRETDTRPVETALANVQNKLHQTIVHARAVLASGAGKQKGDKDGEEAAIVANYEAILEEKNQQSSRDDFISESYKDALMMKYLAALLRRHVSEIERHGRYEAKEKAPHGAGGHPNATRKMASFR</sequence>
<gene>
    <name evidence="3" type="ORF">TM35_000111910</name>
</gene>
<dbReference type="RefSeq" id="XP_028883723.1">
    <property type="nucleotide sequence ID" value="XM_029024900.1"/>
</dbReference>
<comment type="caution">
    <text evidence="3">The sequence shown here is derived from an EMBL/GenBank/DDBJ whole genome shotgun (WGS) entry which is preliminary data.</text>
</comment>
<keyword evidence="3" id="KW-0418">Kinase</keyword>
<dbReference type="GO" id="GO:0016301">
    <property type="term" value="F:kinase activity"/>
    <property type="evidence" value="ECO:0007669"/>
    <property type="project" value="UniProtKB-KW"/>
</dbReference>
<keyword evidence="3" id="KW-0808">Transferase</keyword>
<dbReference type="GO" id="GO:0008237">
    <property type="term" value="F:metallopeptidase activity"/>
    <property type="evidence" value="ECO:0007669"/>
    <property type="project" value="InterPro"/>
</dbReference>
<feature type="region of interest" description="Disordered" evidence="1">
    <location>
        <begin position="323"/>
        <end position="346"/>
    </location>
</feature>
<evidence type="ECO:0000313" key="3">
    <source>
        <dbReference type="EMBL" id="ORC89657.1"/>
    </source>
</evidence>
<reference evidence="3 4" key="1">
    <citation type="submission" date="2017-03" db="EMBL/GenBank/DDBJ databases">
        <title>An alternative strategy for trypanosome survival in the mammalian bloodstream revealed through genome and transcriptome analysis of the ubiquitous bovine parasite Trypanosoma (Megatrypanum) theileri.</title>
        <authorList>
            <person name="Kelly S."/>
            <person name="Ivens A."/>
            <person name="Mott A."/>
            <person name="O'Neill E."/>
            <person name="Emms D."/>
            <person name="Macleod O."/>
            <person name="Voorheis P."/>
            <person name="Matthews J."/>
            <person name="Matthews K."/>
            <person name="Carrington M."/>
        </authorList>
    </citation>
    <scope>NUCLEOTIDE SEQUENCE [LARGE SCALE GENOMIC DNA]</scope>
    <source>
        <strain evidence="3">Edinburgh</strain>
    </source>
</reference>
<name>A0A1X0NYA8_9TRYP</name>
<dbReference type="OrthoDB" id="269301at2759"/>
<feature type="domain" description="JAB1/MPN/MOV34 metalloenzyme" evidence="2">
    <location>
        <begin position="19"/>
        <end position="101"/>
    </location>
</feature>
<dbReference type="VEuPathDB" id="TriTrypDB:TM35_000111910"/>
<organism evidence="3 4">
    <name type="scientific">Trypanosoma theileri</name>
    <dbReference type="NCBI Taxonomy" id="67003"/>
    <lineage>
        <taxon>Eukaryota</taxon>
        <taxon>Discoba</taxon>
        <taxon>Euglenozoa</taxon>
        <taxon>Kinetoplastea</taxon>
        <taxon>Metakinetoplastina</taxon>
        <taxon>Trypanosomatida</taxon>
        <taxon>Trypanosomatidae</taxon>
        <taxon>Trypanosoma</taxon>
    </lineage>
</organism>
<protein>
    <submittedName>
        <fullName evidence="3">Putative glycerol kinase, glycosomal</fullName>
    </submittedName>
</protein>